<organism evidence="3">
    <name type="scientific">Homalodisca liturata</name>
    <dbReference type="NCBI Taxonomy" id="320908"/>
    <lineage>
        <taxon>Eukaryota</taxon>
        <taxon>Metazoa</taxon>
        <taxon>Ecdysozoa</taxon>
        <taxon>Arthropoda</taxon>
        <taxon>Hexapoda</taxon>
        <taxon>Insecta</taxon>
        <taxon>Pterygota</taxon>
        <taxon>Neoptera</taxon>
        <taxon>Paraneoptera</taxon>
        <taxon>Hemiptera</taxon>
        <taxon>Auchenorrhyncha</taxon>
        <taxon>Membracoidea</taxon>
        <taxon>Cicadellidae</taxon>
        <taxon>Cicadellinae</taxon>
        <taxon>Proconiini</taxon>
        <taxon>Homalodisca</taxon>
    </lineage>
</organism>
<protein>
    <recommendedName>
        <fullName evidence="2">PiggyBac transposable element-derived protein domain-containing protein</fullName>
    </recommendedName>
</protein>
<reference evidence="3" key="1">
    <citation type="submission" date="2015-11" db="EMBL/GenBank/DDBJ databases">
        <title>De novo transcriptome assembly of four potential Pierce s Disease insect vectors from Arizona vineyards.</title>
        <authorList>
            <person name="Tassone E.E."/>
        </authorList>
    </citation>
    <scope>NUCLEOTIDE SEQUENCE</scope>
</reference>
<accession>A0A1B6I510</accession>
<sequence>MDPKEEKRILQLLREVPIENVFIGDQFNSDLDDMLEESEHDTNSEHSGDESNEDRPYRRHRREFIDPAVHQGSGLPPVAVSQARRPLILGKDNTTVWYTHPKQQNVRAACQNIVIRLPGVKGVARNADAPIKSWNLFFPETIVTHTKQWIEDHRVNFSREKDVFPTNVAEIKAVLGLLYIKGALQSSHLNLEDLYAEDGTRVQFFRNVMSQRRFRFLLTAMRFDYNRTRDVCTNLDKLAAIREVFQQFNEQCNSHYSVGAYITIDEMLEPFRGRCGFKQYIKSKPARYGIKIFSLAVTRVCYALNMEIYGAISS</sequence>
<gene>
    <name evidence="3" type="ORF">g.10171</name>
</gene>
<feature type="domain" description="PiggyBac transposable element-derived protein" evidence="2">
    <location>
        <begin position="130"/>
        <end position="309"/>
    </location>
</feature>
<dbReference type="PANTHER" id="PTHR46599">
    <property type="entry name" value="PIGGYBAC TRANSPOSABLE ELEMENT-DERIVED PROTEIN 4"/>
    <property type="match status" value="1"/>
</dbReference>
<proteinExistence type="predicted"/>
<evidence type="ECO:0000256" key="1">
    <source>
        <dbReference type="SAM" id="MobiDB-lite"/>
    </source>
</evidence>
<evidence type="ECO:0000313" key="3">
    <source>
        <dbReference type="EMBL" id="JAS81999.1"/>
    </source>
</evidence>
<dbReference type="Pfam" id="PF13843">
    <property type="entry name" value="DDE_Tnp_1_7"/>
    <property type="match status" value="1"/>
</dbReference>
<feature type="compositionally biased region" description="Basic and acidic residues" evidence="1">
    <location>
        <begin position="40"/>
        <end position="56"/>
    </location>
</feature>
<evidence type="ECO:0000259" key="2">
    <source>
        <dbReference type="Pfam" id="PF13843"/>
    </source>
</evidence>
<name>A0A1B6I510_9HEMI</name>
<dbReference type="EMBL" id="GECU01025707">
    <property type="protein sequence ID" value="JAS81999.1"/>
    <property type="molecule type" value="Transcribed_RNA"/>
</dbReference>
<dbReference type="InterPro" id="IPR029526">
    <property type="entry name" value="PGBD"/>
</dbReference>
<dbReference type="PANTHER" id="PTHR46599:SF3">
    <property type="entry name" value="PIGGYBAC TRANSPOSABLE ELEMENT-DERIVED PROTEIN 4"/>
    <property type="match status" value="1"/>
</dbReference>
<feature type="region of interest" description="Disordered" evidence="1">
    <location>
        <begin position="36"/>
        <end position="57"/>
    </location>
</feature>
<dbReference type="AlphaFoldDB" id="A0A1B6I510"/>